<dbReference type="SMART" id="SM00825">
    <property type="entry name" value="PKS_KS"/>
    <property type="match status" value="1"/>
</dbReference>
<gene>
    <name evidence="5" type="ORF">GHK86_05675</name>
</gene>
<evidence type="ECO:0000256" key="2">
    <source>
        <dbReference type="ARBA" id="ARBA00022679"/>
    </source>
</evidence>
<organism evidence="5 6">
    <name type="scientific">Acidiferrimicrobium australe</name>
    <dbReference type="NCBI Taxonomy" id="2664430"/>
    <lineage>
        <taxon>Bacteria</taxon>
        <taxon>Bacillati</taxon>
        <taxon>Actinomycetota</taxon>
        <taxon>Acidimicrobiia</taxon>
        <taxon>Acidimicrobiales</taxon>
        <taxon>Acidimicrobiaceae</taxon>
        <taxon>Acidiferrimicrobium</taxon>
    </lineage>
</organism>
<evidence type="ECO:0000313" key="5">
    <source>
        <dbReference type="EMBL" id="MST32215.1"/>
    </source>
</evidence>
<dbReference type="NCBIfam" id="NF005589">
    <property type="entry name" value="PRK07314.1"/>
    <property type="match status" value="1"/>
</dbReference>
<proteinExistence type="inferred from homology"/>
<evidence type="ECO:0000256" key="1">
    <source>
        <dbReference type="ARBA" id="ARBA00008467"/>
    </source>
</evidence>
<name>A0ABW9QQW0_9ACTN</name>
<dbReference type="Pfam" id="PF00109">
    <property type="entry name" value="ketoacyl-synt"/>
    <property type="match status" value="1"/>
</dbReference>
<dbReference type="SUPFAM" id="SSF53901">
    <property type="entry name" value="Thiolase-like"/>
    <property type="match status" value="2"/>
</dbReference>
<dbReference type="PROSITE" id="PS00606">
    <property type="entry name" value="KS3_1"/>
    <property type="match status" value="1"/>
</dbReference>
<keyword evidence="6" id="KW-1185">Reference proteome</keyword>
<evidence type="ECO:0000259" key="4">
    <source>
        <dbReference type="PROSITE" id="PS52004"/>
    </source>
</evidence>
<reference evidence="5 6" key="1">
    <citation type="submission" date="2019-11" db="EMBL/GenBank/DDBJ databases">
        <title>Acidiferrimicrobium australis gen. nov., sp. nov., an acidophilic and obligately heterotrophic, member of the Actinobacteria that catalyses dissimilatory oxido- reduction of iron isolated from metal-rich acidic water in Chile.</title>
        <authorList>
            <person name="Gonzalez D."/>
            <person name="Huber K."/>
            <person name="Hedrich S."/>
            <person name="Rojas-Villalobos C."/>
            <person name="Quatrini R."/>
            <person name="Dinamarca M.A."/>
            <person name="Schwarz A."/>
            <person name="Canales C."/>
            <person name="Nancucheo I."/>
        </authorList>
    </citation>
    <scope>NUCLEOTIDE SEQUENCE [LARGE SCALE GENOMIC DNA]</scope>
    <source>
        <strain evidence="5 6">USS-CCA1</strain>
    </source>
</reference>
<dbReference type="Gene3D" id="3.40.47.10">
    <property type="match status" value="1"/>
</dbReference>
<dbReference type="InterPro" id="IPR018201">
    <property type="entry name" value="Ketoacyl_synth_AS"/>
</dbReference>
<accession>A0ABW9QQW0</accession>
<feature type="domain" description="Ketosynthase family 3 (KS3)" evidence="4">
    <location>
        <begin position="16"/>
        <end position="403"/>
    </location>
</feature>
<dbReference type="PANTHER" id="PTHR11712">
    <property type="entry name" value="POLYKETIDE SYNTHASE-RELATED"/>
    <property type="match status" value="1"/>
</dbReference>
<evidence type="ECO:0000313" key="6">
    <source>
        <dbReference type="Proteomes" id="UP000437736"/>
    </source>
</evidence>
<dbReference type="EC" id="2.3.1.179" evidence="5"/>
<dbReference type="Pfam" id="PF02801">
    <property type="entry name" value="Ketoacyl-synt_C"/>
    <property type="match status" value="1"/>
</dbReference>
<comment type="caution">
    <text evidence="5">The sequence shown here is derived from an EMBL/GenBank/DDBJ whole genome shotgun (WGS) entry which is preliminary data.</text>
</comment>
<dbReference type="GO" id="GO:0004315">
    <property type="term" value="F:3-oxoacyl-[acyl-carrier-protein] synthase activity"/>
    <property type="evidence" value="ECO:0007669"/>
    <property type="project" value="UniProtKB-EC"/>
</dbReference>
<dbReference type="PROSITE" id="PS52004">
    <property type="entry name" value="KS3_2"/>
    <property type="match status" value="1"/>
</dbReference>
<dbReference type="InterPro" id="IPR020841">
    <property type="entry name" value="PKS_Beta-ketoAc_synthase_dom"/>
</dbReference>
<evidence type="ECO:0000256" key="3">
    <source>
        <dbReference type="RuleBase" id="RU003694"/>
    </source>
</evidence>
<comment type="similarity">
    <text evidence="1 3">Belongs to the thiolase-like superfamily. Beta-ketoacyl-ACP synthases family.</text>
</comment>
<sequence>MRAVHATPGGGPAVAGRRVAVTGIGVVAPCGIGKDAFWAGLIGPAPTGDLRVEGLDAAAVYGPKEVRRVDPFTQFAAVAAAEAVDDAGGAEALAGDPDRAGVIIGTGIGGITSFEEQHTVLMERGARRVSPFLVPMMMGNRAAADLSMRYGFRGPCEATVTACAAGTHSVGNGARLVATGRCDVVLAGSAEAAMTPLSLAGFGNMTALSTSGVSRPFDARRDGFVMGEGGAVLVLEDLERAVARGARIYAELAGAASTADAYHITAPSPDGSGAVSCMELALADADLRPGDVTHINAHGTSTPKNDAAEAEAIAKVFGTPGPAVTSIKGITGHSLGAAGSLEAVALALTFAHRAIPPTAGWEIPDPDIHLDLVVGEPRAWEPGPAMSNSFGFGGHNGSVVMVPPPA</sequence>
<keyword evidence="5" id="KW-0012">Acyltransferase</keyword>
<dbReference type="InterPro" id="IPR016039">
    <property type="entry name" value="Thiolase-like"/>
</dbReference>
<dbReference type="EMBL" id="WJHE01000248">
    <property type="protein sequence ID" value="MST32215.1"/>
    <property type="molecule type" value="Genomic_DNA"/>
</dbReference>
<dbReference type="InterPro" id="IPR014031">
    <property type="entry name" value="Ketoacyl_synth_C"/>
</dbReference>
<dbReference type="Proteomes" id="UP000437736">
    <property type="component" value="Unassembled WGS sequence"/>
</dbReference>
<protein>
    <submittedName>
        <fullName evidence="5">Beta-ketoacyl-ACP synthase II</fullName>
        <ecNumber evidence="5">2.3.1.179</ecNumber>
    </submittedName>
</protein>
<dbReference type="CDD" id="cd00834">
    <property type="entry name" value="KAS_I_II"/>
    <property type="match status" value="1"/>
</dbReference>
<keyword evidence="2 3" id="KW-0808">Transferase</keyword>
<dbReference type="InterPro" id="IPR000794">
    <property type="entry name" value="Beta-ketoacyl_synthase"/>
</dbReference>
<dbReference type="PANTHER" id="PTHR11712:SF336">
    <property type="entry name" value="3-OXOACYL-[ACYL-CARRIER-PROTEIN] SYNTHASE, MITOCHONDRIAL"/>
    <property type="match status" value="1"/>
</dbReference>
<dbReference type="InterPro" id="IPR014030">
    <property type="entry name" value="Ketoacyl_synth_N"/>
</dbReference>